<dbReference type="AlphaFoldDB" id="A0A2T5FW09"/>
<gene>
    <name evidence="2" type="ORF">CLG96_12395</name>
</gene>
<reference evidence="2 3" key="1">
    <citation type="submission" date="2017-09" db="EMBL/GenBank/DDBJ databases">
        <title>Sphingomonas panjinensis sp.nov., isolated from oil-contaminated soil.</title>
        <authorList>
            <person name="Wang L."/>
            <person name="Chen L."/>
        </authorList>
    </citation>
    <scope>NUCLEOTIDE SEQUENCE [LARGE SCALE GENOMIC DNA]</scope>
    <source>
        <strain evidence="2 3">FW-11</strain>
    </source>
</reference>
<evidence type="ECO:0000256" key="1">
    <source>
        <dbReference type="SAM" id="SignalP"/>
    </source>
</evidence>
<evidence type="ECO:0000313" key="3">
    <source>
        <dbReference type="Proteomes" id="UP000244162"/>
    </source>
</evidence>
<proteinExistence type="predicted"/>
<dbReference type="EMBL" id="NWBU01000010">
    <property type="protein sequence ID" value="PTQ09949.1"/>
    <property type="molecule type" value="Genomic_DNA"/>
</dbReference>
<sequence>MITRFAALFLALNAGVAIAAPGTPPANEAVQSGPAPAPVRRVARIAGLSDAGNAVVQRIMGQADPEIGVLARRRSELNAQFQAAIAQPTIDIAQIEALMRQEETLQDEARARTSGRVLALLKELPEADRGPFLRALRMPGATGVPRPAGTQPAVGR</sequence>
<dbReference type="OrthoDB" id="9966759at2"/>
<feature type="chain" id="PRO_5015772813" description="Periplasmic heavy metal sensor" evidence="1">
    <location>
        <begin position="20"/>
        <end position="156"/>
    </location>
</feature>
<accession>A0A2T5FW09</accession>
<dbReference type="RefSeq" id="WP_107968301.1">
    <property type="nucleotide sequence ID" value="NZ_NWBU01000010.1"/>
</dbReference>
<evidence type="ECO:0008006" key="4">
    <source>
        <dbReference type="Google" id="ProtNLM"/>
    </source>
</evidence>
<comment type="caution">
    <text evidence="2">The sequence shown here is derived from an EMBL/GenBank/DDBJ whole genome shotgun (WGS) entry which is preliminary data.</text>
</comment>
<name>A0A2T5FW09_9SPHN</name>
<feature type="signal peptide" evidence="1">
    <location>
        <begin position="1"/>
        <end position="19"/>
    </location>
</feature>
<keyword evidence="3" id="KW-1185">Reference proteome</keyword>
<keyword evidence="1" id="KW-0732">Signal</keyword>
<evidence type="ECO:0000313" key="2">
    <source>
        <dbReference type="EMBL" id="PTQ09949.1"/>
    </source>
</evidence>
<protein>
    <recommendedName>
        <fullName evidence="4">Periplasmic heavy metal sensor</fullName>
    </recommendedName>
</protein>
<organism evidence="2 3">
    <name type="scientific">Sphingomonas oleivorans</name>
    <dbReference type="NCBI Taxonomy" id="1735121"/>
    <lineage>
        <taxon>Bacteria</taxon>
        <taxon>Pseudomonadati</taxon>
        <taxon>Pseudomonadota</taxon>
        <taxon>Alphaproteobacteria</taxon>
        <taxon>Sphingomonadales</taxon>
        <taxon>Sphingomonadaceae</taxon>
        <taxon>Sphingomonas</taxon>
    </lineage>
</organism>
<dbReference type="Proteomes" id="UP000244162">
    <property type="component" value="Unassembled WGS sequence"/>
</dbReference>